<evidence type="ECO:0000313" key="2">
    <source>
        <dbReference type="EMBL" id="MQY15687.1"/>
    </source>
</evidence>
<reference evidence="2 3" key="1">
    <citation type="submission" date="2019-10" db="EMBL/GenBank/DDBJ databases">
        <title>Streptomyces smaragdinus sp. nov. and Streptomyces fabii sp. nov., isolated from the gut of fungus growing-termite Macrotermes natalensis.</title>
        <authorList>
            <person name="Schwitalla J."/>
            <person name="Benndorf R."/>
            <person name="Martin K."/>
            <person name="De Beer W."/>
            <person name="Kaster A.-K."/>
            <person name="Vollmers J."/>
            <person name="Poulsen M."/>
            <person name="Beemelmanns C."/>
        </authorList>
    </citation>
    <scope>NUCLEOTIDE SEQUENCE [LARGE SCALE GENOMIC DNA]</scope>
    <source>
        <strain evidence="2 3">RB5</strain>
    </source>
</reference>
<dbReference type="AlphaFoldDB" id="A0A7K0CQD0"/>
<dbReference type="Proteomes" id="UP000466345">
    <property type="component" value="Unassembled WGS sequence"/>
</dbReference>
<dbReference type="NCBIfam" id="TIGR03086">
    <property type="entry name" value="TIGR03086 family metal-binding protein"/>
    <property type="match status" value="1"/>
</dbReference>
<gene>
    <name evidence="2" type="ORF">SRB5_58750</name>
</gene>
<dbReference type="InterPro" id="IPR034660">
    <property type="entry name" value="DinB/YfiT-like"/>
</dbReference>
<name>A0A7K0CQD0_9ACTN</name>
<feature type="domain" description="Mycothiol-dependent maleylpyruvate isomerase metal-binding" evidence="1">
    <location>
        <begin position="23"/>
        <end position="143"/>
    </location>
</feature>
<dbReference type="InterPro" id="IPR024344">
    <property type="entry name" value="MDMPI_metal-binding"/>
</dbReference>
<accession>A0A7K0CQD0</accession>
<dbReference type="Pfam" id="PF11716">
    <property type="entry name" value="MDMPI_N"/>
    <property type="match status" value="1"/>
</dbReference>
<protein>
    <recommendedName>
        <fullName evidence="1">Mycothiol-dependent maleylpyruvate isomerase metal-binding domain-containing protein</fullName>
    </recommendedName>
</protein>
<comment type="caution">
    <text evidence="2">The sequence shown here is derived from an EMBL/GenBank/DDBJ whole genome shotgun (WGS) entry which is preliminary data.</text>
</comment>
<sequence>MSRADAVSTEVRAGVSLLERAVGYLLGVLPLVTDEELDADTPCRDWDLRLLLAHVQDSLDALNEAVDDGQVTVAPDPGSFAAPDAGAERAAGAVRESCRRLVAAWSRAGGGHEVIDVGGLRLSAAIVTGTGAIELAVHGWDIARACGAGRPLPPVLAEELLELAPLFVHPADRPGRFAPPLPVPEDAGVSERLLGFLGRRS</sequence>
<dbReference type="SUPFAM" id="SSF109854">
    <property type="entry name" value="DinB/YfiT-like putative metalloenzymes"/>
    <property type="match status" value="1"/>
</dbReference>
<dbReference type="InterPro" id="IPR017520">
    <property type="entry name" value="CHP03086"/>
</dbReference>
<dbReference type="OrthoDB" id="5185819at2"/>
<dbReference type="EMBL" id="WEGJ01000037">
    <property type="protein sequence ID" value="MQY15687.1"/>
    <property type="molecule type" value="Genomic_DNA"/>
</dbReference>
<evidence type="ECO:0000313" key="3">
    <source>
        <dbReference type="Proteomes" id="UP000466345"/>
    </source>
</evidence>
<organism evidence="2 3">
    <name type="scientific">Streptomyces smaragdinus</name>
    <dbReference type="NCBI Taxonomy" id="2585196"/>
    <lineage>
        <taxon>Bacteria</taxon>
        <taxon>Bacillati</taxon>
        <taxon>Actinomycetota</taxon>
        <taxon>Actinomycetes</taxon>
        <taxon>Kitasatosporales</taxon>
        <taxon>Streptomycetaceae</taxon>
        <taxon>Streptomyces</taxon>
    </lineage>
</organism>
<keyword evidence="3" id="KW-1185">Reference proteome</keyword>
<dbReference type="Gene3D" id="1.20.120.450">
    <property type="entry name" value="dinb family like domain"/>
    <property type="match status" value="1"/>
</dbReference>
<dbReference type="GO" id="GO:0046872">
    <property type="term" value="F:metal ion binding"/>
    <property type="evidence" value="ECO:0007669"/>
    <property type="project" value="InterPro"/>
</dbReference>
<dbReference type="RefSeq" id="WP_153456491.1">
    <property type="nucleotide sequence ID" value="NZ_WEGJ01000037.1"/>
</dbReference>
<evidence type="ECO:0000259" key="1">
    <source>
        <dbReference type="Pfam" id="PF11716"/>
    </source>
</evidence>
<dbReference type="InterPro" id="IPR017517">
    <property type="entry name" value="Maleyloyr_isom"/>
</dbReference>
<dbReference type="NCBIfam" id="TIGR03083">
    <property type="entry name" value="maleylpyruvate isomerase family mycothiol-dependent enzyme"/>
    <property type="match status" value="1"/>
</dbReference>
<proteinExistence type="predicted"/>